<sequence length="112" mass="13131">MSKANKLPAESNEIFNKSFQYKFQKCKRSILYIYHWRWGSWLRPFNTTAKFMGSDPVKVCAPTGTAAKNIRGKTIHSTLFFCLFNMGNNQNFSSFLRRRLKNCDTISQMFIQ</sequence>
<name>A0ABQ9E8W5_TEGGR</name>
<keyword evidence="2" id="KW-1185">Reference proteome</keyword>
<proteinExistence type="predicted"/>
<comment type="caution">
    <text evidence="1">The sequence shown here is derived from an EMBL/GenBank/DDBJ whole genome shotgun (WGS) entry which is preliminary data.</text>
</comment>
<dbReference type="Gene3D" id="3.40.50.300">
    <property type="entry name" value="P-loop containing nucleotide triphosphate hydrolases"/>
    <property type="match status" value="1"/>
</dbReference>
<accession>A0ABQ9E8W5</accession>
<dbReference type="InterPro" id="IPR027417">
    <property type="entry name" value="P-loop_NTPase"/>
</dbReference>
<protein>
    <submittedName>
        <fullName evidence="1">Uncharacterized protein</fullName>
    </submittedName>
</protein>
<reference evidence="1 2" key="1">
    <citation type="submission" date="2022-12" db="EMBL/GenBank/DDBJ databases">
        <title>Chromosome-level genome of Tegillarca granosa.</title>
        <authorList>
            <person name="Kim J."/>
        </authorList>
    </citation>
    <scope>NUCLEOTIDE SEQUENCE [LARGE SCALE GENOMIC DNA]</scope>
    <source>
        <strain evidence="1">Teg-2019</strain>
        <tissue evidence="1">Adductor muscle</tissue>
    </source>
</reference>
<gene>
    <name evidence="1" type="ORF">KUTeg_021836</name>
</gene>
<dbReference type="EMBL" id="JARBDR010000919">
    <property type="protein sequence ID" value="KAJ8300317.1"/>
    <property type="molecule type" value="Genomic_DNA"/>
</dbReference>
<evidence type="ECO:0000313" key="2">
    <source>
        <dbReference type="Proteomes" id="UP001217089"/>
    </source>
</evidence>
<organism evidence="1 2">
    <name type="scientific">Tegillarca granosa</name>
    <name type="common">Malaysian cockle</name>
    <name type="synonym">Anadara granosa</name>
    <dbReference type="NCBI Taxonomy" id="220873"/>
    <lineage>
        <taxon>Eukaryota</taxon>
        <taxon>Metazoa</taxon>
        <taxon>Spiralia</taxon>
        <taxon>Lophotrochozoa</taxon>
        <taxon>Mollusca</taxon>
        <taxon>Bivalvia</taxon>
        <taxon>Autobranchia</taxon>
        <taxon>Pteriomorphia</taxon>
        <taxon>Arcoida</taxon>
        <taxon>Arcoidea</taxon>
        <taxon>Arcidae</taxon>
        <taxon>Tegillarca</taxon>
    </lineage>
</organism>
<evidence type="ECO:0000313" key="1">
    <source>
        <dbReference type="EMBL" id="KAJ8300317.1"/>
    </source>
</evidence>
<dbReference type="Proteomes" id="UP001217089">
    <property type="component" value="Unassembled WGS sequence"/>
</dbReference>